<evidence type="ECO:0000313" key="7">
    <source>
        <dbReference type="Proteomes" id="UP000606730"/>
    </source>
</evidence>
<accession>A0A917AFJ1</accession>
<dbReference type="EMBL" id="BMKN01000001">
    <property type="protein sequence ID" value="GGE48626.1"/>
    <property type="molecule type" value="Genomic_DNA"/>
</dbReference>
<evidence type="ECO:0000256" key="1">
    <source>
        <dbReference type="ARBA" id="ARBA00022617"/>
    </source>
</evidence>
<dbReference type="Proteomes" id="UP000606730">
    <property type="component" value="Unassembled WGS sequence"/>
</dbReference>
<evidence type="ECO:0000313" key="6">
    <source>
        <dbReference type="EMBL" id="GGE48626.1"/>
    </source>
</evidence>
<name>A0A917AFJ1_9RHOB</name>
<protein>
    <recommendedName>
        <fullName evidence="5">Cytochrome c domain-containing protein</fullName>
    </recommendedName>
</protein>
<dbReference type="AlphaFoldDB" id="A0A917AFJ1"/>
<keyword evidence="2 4" id="KW-0479">Metal-binding</keyword>
<evidence type="ECO:0000256" key="4">
    <source>
        <dbReference type="PROSITE-ProRule" id="PRU00433"/>
    </source>
</evidence>
<comment type="caution">
    <text evidence="6">The sequence shown here is derived from an EMBL/GenBank/DDBJ whole genome shotgun (WGS) entry which is preliminary data.</text>
</comment>
<evidence type="ECO:0000256" key="3">
    <source>
        <dbReference type="ARBA" id="ARBA00023004"/>
    </source>
</evidence>
<proteinExistence type="predicted"/>
<organism evidence="6 7">
    <name type="scientific">Actibacterium pelagium</name>
    <dbReference type="NCBI Taxonomy" id="2029103"/>
    <lineage>
        <taxon>Bacteria</taxon>
        <taxon>Pseudomonadati</taxon>
        <taxon>Pseudomonadota</taxon>
        <taxon>Alphaproteobacteria</taxon>
        <taxon>Rhodobacterales</taxon>
        <taxon>Roseobacteraceae</taxon>
        <taxon>Actibacterium</taxon>
    </lineage>
</organism>
<keyword evidence="1 4" id="KW-0349">Heme</keyword>
<dbReference type="InterPro" id="IPR036909">
    <property type="entry name" value="Cyt_c-like_dom_sf"/>
</dbReference>
<keyword evidence="7" id="KW-1185">Reference proteome</keyword>
<dbReference type="InterPro" id="IPR009056">
    <property type="entry name" value="Cyt_c-like_dom"/>
</dbReference>
<reference evidence="6" key="2">
    <citation type="submission" date="2020-09" db="EMBL/GenBank/DDBJ databases">
        <authorList>
            <person name="Sun Q."/>
            <person name="Zhou Y."/>
        </authorList>
    </citation>
    <scope>NUCLEOTIDE SEQUENCE</scope>
    <source>
        <strain evidence="6">CGMCC 1.16012</strain>
    </source>
</reference>
<evidence type="ECO:0000256" key="2">
    <source>
        <dbReference type="ARBA" id="ARBA00022723"/>
    </source>
</evidence>
<feature type="domain" description="Cytochrome c" evidence="5">
    <location>
        <begin position="129"/>
        <end position="227"/>
    </location>
</feature>
<dbReference type="SUPFAM" id="SSF46626">
    <property type="entry name" value="Cytochrome c"/>
    <property type="match status" value="1"/>
</dbReference>
<evidence type="ECO:0000259" key="5">
    <source>
        <dbReference type="PROSITE" id="PS51007"/>
    </source>
</evidence>
<dbReference type="OrthoDB" id="7365807at2"/>
<dbReference type="PROSITE" id="PS51007">
    <property type="entry name" value="CYTC"/>
    <property type="match status" value="1"/>
</dbReference>
<dbReference type="GO" id="GO:0046872">
    <property type="term" value="F:metal ion binding"/>
    <property type="evidence" value="ECO:0007669"/>
    <property type="project" value="UniProtKB-KW"/>
</dbReference>
<keyword evidence="3 4" id="KW-0408">Iron</keyword>
<reference evidence="6" key="1">
    <citation type="journal article" date="2014" name="Int. J. Syst. Evol. Microbiol.">
        <title>Complete genome sequence of Corynebacterium casei LMG S-19264T (=DSM 44701T), isolated from a smear-ripened cheese.</title>
        <authorList>
            <consortium name="US DOE Joint Genome Institute (JGI-PGF)"/>
            <person name="Walter F."/>
            <person name="Albersmeier A."/>
            <person name="Kalinowski J."/>
            <person name="Ruckert C."/>
        </authorList>
    </citation>
    <scope>NUCLEOTIDE SEQUENCE</scope>
    <source>
        <strain evidence="6">CGMCC 1.16012</strain>
    </source>
</reference>
<dbReference type="GO" id="GO:0020037">
    <property type="term" value="F:heme binding"/>
    <property type="evidence" value="ECO:0007669"/>
    <property type="project" value="InterPro"/>
</dbReference>
<dbReference type="GO" id="GO:0009055">
    <property type="term" value="F:electron transfer activity"/>
    <property type="evidence" value="ECO:0007669"/>
    <property type="project" value="InterPro"/>
</dbReference>
<gene>
    <name evidence="6" type="ORF">GCM10011517_15590</name>
</gene>
<sequence>MILGQTGIVHANDRLIRLSLPTELVESGLPKYLFPRFSLKTQVRVETVAPGEEAEIALGSEGRPVFTGLDQTWSMQVVSTEHPGAQKFADWIRSEIGQRAVTSYVVDGVQMFDLPQLEEVETVVAAYDGDAALGAIRSQEMCGRCHVVDPARRMSSIDSSPSFFALRSLPDWEDRFQTFYVLNPHPAFTQIADVTPPFPDELPPPIVPVEMTLEDVDAILAFVAALTPADLGAPLQHQ</sequence>